<dbReference type="InterPro" id="IPR014710">
    <property type="entry name" value="RmlC-like_jellyroll"/>
</dbReference>
<proteinExistence type="predicted"/>
<comment type="caution">
    <text evidence="2">The sequence shown here is derived from an EMBL/GenBank/DDBJ whole genome shotgun (WGS) entry which is preliminary data.</text>
</comment>
<protein>
    <recommendedName>
        <fullName evidence="1">Cupin type-1 domain-containing protein</fullName>
    </recommendedName>
</protein>
<keyword evidence="3" id="KW-1185">Reference proteome</keyword>
<sequence length="171" mass="18464">MSCSPEIETRFFADDGRTPNNPTLPLLILRSTGAADADDPAAWLEKTFTSNGWSGTWRWGVYPYHHYHTTTHEVLGVSRGTATLMLGGEAGEKFEVHVGDVLVLPAGVGHMAVSSSEDFQVVGAYPGGGKPDLLRSGEGNIDAACGRIEKVELPNRDPIHGPDGPLMEHWR</sequence>
<feature type="domain" description="Cupin type-1" evidence="1">
    <location>
        <begin position="66"/>
        <end position="123"/>
    </location>
</feature>
<dbReference type="PANTHER" id="PTHR36448:SF2">
    <property type="entry name" value="CUPIN TYPE-1 DOMAIN-CONTAINING PROTEIN"/>
    <property type="match status" value="1"/>
</dbReference>
<evidence type="ECO:0000313" key="3">
    <source>
        <dbReference type="Proteomes" id="UP001207930"/>
    </source>
</evidence>
<name>A0ABT3FHU6_9BACT</name>
<evidence type="ECO:0000313" key="2">
    <source>
        <dbReference type="EMBL" id="MCW1883143.1"/>
    </source>
</evidence>
<organism evidence="2 3">
    <name type="scientific">Luteolibacter flavescens</name>
    <dbReference type="NCBI Taxonomy" id="1859460"/>
    <lineage>
        <taxon>Bacteria</taxon>
        <taxon>Pseudomonadati</taxon>
        <taxon>Verrucomicrobiota</taxon>
        <taxon>Verrucomicrobiia</taxon>
        <taxon>Verrucomicrobiales</taxon>
        <taxon>Verrucomicrobiaceae</taxon>
        <taxon>Luteolibacter</taxon>
    </lineage>
</organism>
<dbReference type="RefSeq" id="WP_264499106.1">
    <property type="nucleotide sequence ID" value="NZ_JAPDDS010000001.1"/>
</dbReference>
<dbReference type="PANTHER" id="PTHR36448">
    <property type="entry name" value="BLR7373 PROTEIN"/>
    <property type="match status" value="1"/>
</dbReference>
<dbReference type="PIRSF" id="PIRSF019307">
    <property type="entry name" value="UCP019307"/>
    <property type="match status" value="1"/>
</dbReference>
<evidence type="ECO:0000259" key="1">
    <source>
        <dbReference type="Pfam" id="PF00190"/>
    </source>
</evidence>
<gene>
    <name evidence="2" type="ORF">OKA04_00280</name>
</gene>
<dbReference type="CDD" id="cd02219">
    <property type="entry name" value="cupin_YjlB-like"/>
    <property type="match status" value="1"/>
</dbReference>
<dbReference type="Proteomes" id="UP001207930">
    <property type="component" value="Unassembled WGS sequence"/>
</dbReference>
<dbReference type="Gene3D" id="2.60.120.10">
    <property type="entry name" value="Jelly Rolls"/>
    <property type="match status" value="1"/>
</dbReference>
<dbReference type="InterPro" id="IPR047121">
    <property type="entry name" value="YjiB-like"/>
</dbReference>
<dbReference type="InterPro" id="IPR006045">
    <property type="entry name" value="Cupin_1"/>
</dbReference>
<dbReference type="InterPro" id="IPR011051">
    <property type="entry name" value="RmlC_Cupin_sf"/>
</dbReference>
<accession>A0ABT3FHU6</accession>
<dbReference type="InterPro" id="IPR014500">
    <property type="entry name" value="UCP019307_cupin"/>
</dbReference>
<reference evidence="2 3" key="1">
    <citation type="submission" date="2022-10" db="EMBL/GenBank/DDBJ databases">
        <title>Luteolibacter flavescens strain MCCC 1K03193, whole genome shotgun sequencing project.</title>
        <authorList>
            <person name="Zhao G."/>
            <person name="Shen L."/>
        </authorList>
    </citation>
    <scope>NUCLEOTIDE SEQUENCE [LARGE SCALE GENOMIC DNA]</scope>
    <source>
        <strain evidence="2 3">MCCC 1K03193</strain>
    </source>
</reference>
<dbReference type="Pfam" id="PF00190">
    <property type="entry name" value="Cupin_1"/>
    <property type="match status" value="1"/>
</dbReference>
<dbReference type="SUPFAM" id="SSF51182">
    <property type="entry name" value="RmlC-like cupins"/>
    <property type="match status" value="1"/>
</dbReference>
<dbReference type="EMBL" id="JAPDDS010000001">
    <property type="protein sequence ID" value="MCW1883143.1"/>
    <property type="molecule type" value="Genomic_DNA"/>
</dbReference>